<dbReference type="EMBL" id="LRXL01000026">
    <property type="protein sequence ID" value="OAB80089.1"/>
    <property type="molecule type" value="Genomic_DNA"/>
</dbReference>
<accession>A0A167IWN5</accession>
<keyword evidence="3" id="KW-1185">Reference proteome</keyword>
<evidence type="ECO:0000259" key="1">
    <source>
        <dbReference type="Pfam" id="PF19580"/>
    </source>
</evidence>
<dbReference type="AlphaFoldDB" id="A0A167IWN5"/>
<dbReference type="RefSeq" id="WP_068590334.1">
    <property type="nucleotide sequence ID" value="NZ_LRXL01000026.1"/>
</dbReference>
<evidence type="ECO:0000313" key="3">
    <source>
        <dbReference type="Proteomes" id="UP000077013"/>
    </source>
</evidence>
<name>A0A167IWN5_9FLAO</name>
<gene>
    <name evidence="2" type="ORF">ULVI_04940</name>
</gene>
<dbReference type="PANTHER" id="PTHR42834:SF1">
    <property type="entry name" value="ENDONUCLEASE_EXONUCLEASE_PHOSPHATASE FAMILY PROTEIN (AFU_ORTHOLOGUE AFUA_3G09210)"/>
    <property type="match status" value="1"/>
</dbReference>
<dbReference type="InterPro" id="IPR005135">
    <property type="entry name" value="Endo/exonuclease/phosphatase"/>
</dbReference>
<dbReference type="SUPFAM" id="SSF56219">
    <property type="entry name" value="DNase I-like"/>
    <property type="match status" value="1"/>
</dbReference>
<keyword evidence="2" id="KW-0378">Hydrolase</keyword>
<dbReference type="Pfam" id="PF19580">
    <property type="entry name" value="Exo_endo_phos_3"/>
    <property type="match status" value="1"/>
</dbReference>
<dbReference type="Proteomes" id="UP000077013">
    <property type="component" value="Unassembled WGS sequence"/>
</dbReference>
<dbReference type="STRING" id="1763537.ULVI_04940"/>
<dbReference type="InterPro" id="IPR036691">
    <property type="entry name" value="Endo/exonu/phosph_ase_sf"/>
</dbReference>
<proteinExistence type="predicted"/>
<organism evidence="2 3">
    <name type="scientific">Cochleicola gelatinilyticus</name>
    <dbReference type="NCBI Taxonomy" id="1763537"/>
    <lineage>
        <taxon>Bacteria</taxon>
        <taxon>Pseudomonadati</taxon>
        <taxon>Bacteroidota</taxon>
        <taxon>Flavobacteriia</taxon>
        <taxon>Flavobacteriales</taxon>
        <taxon>Flavobacteriaceae</taxon>
        <taxon>Cochleicola</taxon>
    </lineage>
</organism>
<keyword evidence="2" id="KW-0255">Endonuclease</keyword>
<sequence>MTENSSEKIKSQYTFAFYNLENLFDTKEDPLTLDDDFTAEAPRKWTEKRFQNKLNKISQVISKIGYNEILHPPVLVGVAEVENEYVMQQLIASKFLKEKNYGYIHVDSPDERGIDTAFLYRKDFFTVLHFKAHTLYLKTETGQRDFTRDVLHIKGKLENEEVHVIVNHWPSRRSGANTTESKRIKAAEKNREIITSIKEEDPNARIIVMGDFNTDPDSNPIEIVRGTDFYNPMELLLTKYEGSLNHKSEWNLFDQILVSNNFLQLHGNKFRFKISGIFNQLELKEVKGRYKGNPFRTYAGQKYLGGISDHFPVYTIFEII</sequence>
<dbReference type="GO" id="GO:0004519">
    <property type="term" value="F:endonuclease activity"/>
    <property type="evidence" value="ECO:0007669"/>
    <property type="project" value="UniProtKB-KW"/>
</dbReference>
<keyword evidence="2" id="KW-0540">Nuclease</keyword>
<dbReference type="OrthoDB" id="9802724at2"/>
<protein>
    <submittedName>
        <fullName evidence="2">Endonuclease</fullName>
    </submittedName>
</protein>
<comment type="caution">
    <text evidence="2">The sequence shown here is derived from an EMBL/GenBank/DDBJ whole genome shotgun (WGS) entry which is preliminary data.</text>
</comment>
<feature type="domain" description="Endonuclease/exonuclease/phosphatase" evidence="1">
    <location>
        <begin position="14"/>
        <end position="316"/>
    </location>
</feature>
<dbReference type="PANTHER" id="PTHR42834">
    <property type="entry name" value="ENDONUCLEASE/EXONUCLEASE/PHOSPHATASE FAMILY PROTEIN (AFU_ORTHOLOGUE AFUA_3G09210)"/>
    <property type="match status" value="1"/>
</dbReference>
<dbReference type="Gene3D" id="3.60.10.10">
    <property type="entry name" value="Endonuclease/exonuclease/phosphatase"/>
    <property type="match status" value="1"/>
</dbReference>
<reference evidence="2 3" key="1">
    <citation type="submission" date="2016-02" db="EMBL/GenBank/DDBJ databases">
        <title>Ulvibacter sp. LPB0005, isolated from Thais luteostoma.</title>
        <authorList>
            <person name="Shin S.-K."/>
            <person name="Yi H."/>
        </authorList>
    </citation>
    <scope>NUCLEOTIDE SEQUENCE [LARGE SCALE GENOMIC DNA]</scope>
    <source>
        <strain evidence="2 3">LPB0005</strain>
    </source>
</reference>
<evidence type="ECO:0000313" key="2">
    <source>
        <dbReference type="EMBL" id="OAB80089.1"/>
    </source>
</evidence>